<dbReference type="SUPFAM" id="SSF143100">
    <property type="entry name" value="TTHA1013/TTHA0281-like"/>
    <property type="match status" value="1"/>
</dbReference>
<dbReference type="CDD" id="cd00093">
    <property type="entry name" value="HTH_XRE"/>
    <property type="match status" value="1"/>
</dbReference>
<dbReference type="Gene3D" id="1.10.260.40">
    <property type="entry name" value="lambda repressor-like DNA-binding domains"/>
    <property type="match status" value="1"/>
</dbReference>
<evidence type="ECO:0000313" key="3">
    <source>
        <dbReference type="Proteomes" id="UP000238358"/>
    </source>
</evidence>
<protein>
    <submittedName>
        <fullName evidence="2">Type II toxin-antitoxin system HicB family antitoxin</fullName>
    </submittedName>
</protein>
<dbReference type="InterPro" id="IPR010982">
    <property type="entry name" value="Lambda_DNA-bd_dom_sf"/>
</dbReference>
<dbReference type="InterPro" id="IPR051404">
    <property type="entry name" value="TA_system_antitoxin"/>
</dbReference>
<evidence type="ECO:0000259" key="1">
    <source>
        <dbReference type="Pfam" id="PF15919"/>
    </source>
</evidence>
<dbReference type="PANTHER" id="PTHR34504:SF4">
    <property type="entry name" value="ANTITOXIN HICB"/>
    <property type="match status" value="1"/>
</dbReference>
<dbReference type="Pfam" id="PF15919">
    <property type="entry name" value="HicB_lk_antitox"/>
    <property type="match status" value="1"/>
</dbReference>
<dbReference type="InterPro" id="IPR031807">
    <property type="entry name" value="HicB-like"/>
</dbReference>
<organism evidence="2 3">
    <name type="scientific">Megasphaera elsdenii</name>
    <dbReference type="NCBI Taxonomy" id="907"/>
    <lineage>
        <taxon>Bacteria</taxon>
        <taxon>Bacillati</taxon>
        <taxon>Bacillota</taxon>
        <taxon>Negativicutes</taxon>
        <taxon>Veillonellales</taxon>
        <taxon>Veillonellaceae</taxon>
        <taxon>Megasphaera</taxon>
    </lineage>
</organism>
<dbReference type="RefSeq" id="WP_027895441.1">
    <property type="nucleotide sequence ID" value="NZ_CP027569.1"/>
</dbReference>
<dbReference type="Gene3D" id="3.30.160.250">
    <property type="match status" value="1"/>
</dbReference>
<dbReference type="Proteomes" id="UP000238358">
    <property type="component" value="Chromosome"/>
</dbReference>
<accession>A0A2S0M7R1</accession>
<dbReference type="GO" id="GO:0003677">
    <property type="term" value="F:DNA binding"/>
    <property type="evidence" value="ECO:0007669"/>
    <property type="project" value="InterPro"/>
</dbReference>
<evidence type="ECO:0000313" key="2">
    <source>
        <dbReference type="EMBL" id="AVO27521.1"/>
    </source>
</evidence>
<dbReference type="EMBL" id="CP027569">
    <property type="protein sequence ID" value="AVO27521.1"/>
    <property type="molecule type" value="Genomic_DNA"/>
</dbReference>
<dbReference type="InterPro" id="IPR035069">
    <property type="entry name" value="TTHA1013/TTHA0281-like"/>
</dbReference>
<dbReference type="PANTHER" id="PTHR34504">
    <property type="entry name" value="ANTITOXIN HICB"/>
    <property type="match status" value="1"/>
</dbReference>
<name>A0A2S0M7R1_MEGEL</name>
<sequence>MSKYIFPATFQWDEKDKVYYVNFPDVDGCFTDGATLTEAMENADDVLNLMVWNMEQQKQAIPEPTPRDKVKVPENGFVNLVVADTDAYQDVIDRENNPIKYARKKAGLNVKGLADLLGAPYRTVQEWNAGNRMPPKWVQRLIIEKIKANM</sequence>
<gene>
    <name evidence="2" type="ORF">C6Y28_07845</name>
</gene>
<dbReference type="OrthoDB" id="5419659at2"/>
<dbReference type="SUPFAM" id="SSF47413">
    <property type="entry name" value="lambda repressor-like DNA-binding domains"/>
    <property type="match status" value="1"/>
</dbReference>
<feature type="domain" description="HicB-like antitoxin of toxin-antitoxin system" evidence="1">
    <location>
        <begin position="6"/>
        <end position="81"/>
    </location>
</feature>
<dbReference type="InterPro" id="IPR001387">
    <property type="entry name" value="Cro/C1-type_HTH"/>
</dbReference>
<proteinExistence type="predicted"/>
<dbReference type="AlphaFoldDB" id="A0A2S0M7R1"/>
<reference evidence="2 3" key="1">
    <citation type="journal article" date="2018" name="Genome Announc.">
        <title>Complete genomes of two Megasphaera elsdenii strains, NCIMB 702410 and ATCC 25940.</title>
        <authorList>
            <person name="Hatmaker E.A."/>
            <person name="O'Dell K."/>
            <person name="Riley L.A."/>
            <person name="Klingeman D.M."/>
            <person name="Guss A.M."/>
        </authorList>
    </citation>
    <scope>NUCLEOTIDE SEQUENCE [LARGE SCALE GENOMIC DNA]</scope>
    <source>
        <strain evidence="2 3">NCIMB702410</strain>
    </source>
</reference>